<dbReference type="OrthoDB" id="997115at2"/>
<keyword evidence="2" id="KW-1185">Reference proteome</keyword>
<proteinExistence type="predicted"/>
<gene>
    <name evidence="1" type="ORF">FMM05_03650</name>
</gene>
<dbReference type="Pfam" id="PF20365">
    <property type="entry name" value="DUF6660"/>
    <property type="match status" value="1"/>
</dbReference>
<sequence length="86" mass="9476">MPCSDAHAKMGDDTTAHFSKEESHHDHTDLCTPFCVCSGCIAAIVLQPAAEFNILNFDVPVKEQVNFYESVASSFYGSIWQPPQIV</sequence>
<dbReference type="EMBL" id="VJVZ01000002">
    <property type="protein sequence ID" value="TRW26788.1"/>
    <property type="molecule type" value="Genomic_DNA"/>
</dbReference>
<accession>A0A552V8J4</accession>
<organism evidence="1 2">
    <name type="scientific">Flavobacterium zepuense</name>
    <dbReference type="NCBI Taxonomy" id="2593302"/>
    <lineage>
        <taxon>Bacteria</taxon>
        <taxon>Pseudomonadati</taxon>
        <taxon>Bacteroidota</taxon>
        <taxon>Flavobacteriia</taxon>
        <taxon>Flavobacteriales</taxon>
        <taxon>Flavobacteriaceae</taxon>
        <taxon>Flavobacterium</taxon>
    </lineage>
</organism>
<dbReference type="AlphaFoldDB" id="A0A552V8J4"/>
<protein>
    <submittedName>
        <fullName evidence="1">Uncharacterized protein</fullName>
    </submittedName>
</protein>
<comment type="caution">
    <text evidence="1">The sequence shown here is derived from an EMBL/GenBank/DDBJ whole genome shotgun (WGS) entry which is preliminary data.</text>
</comment>
<evidence type="ECO:0000313" key="2">
    <source>
        <dbReference type="Proteomes" id="UP000320643"/>
    </source>
</evidence>
<evidence type="ECO:0000313" key="1">
    <source>
        <dbReference type="EMBL" id="TRW26788.1"/>
    </source>
</evidence>
<reference evidence="1 2" key="1">
    <citation type="submission" date="2019-07" db="EMBL/GenBank/DDBJ databases">
        <title>Flavobacterium sp. nov., isolated from glacier ice.</title>
        <authorList>
            <person name="Liu Q."/>
            <person name="Xin Y.-H."/>
        </authorList>
    </citation>
    <scope>NUCLEOTIDE SEQUENCE [LARGE SCALE GENOMIC DNA]</scope>
    <source>
        <strain evidence="1 2">ZT4R6</strain>
    </source>
</reference>
<name>A0A552V8J4_9FLAO</name>
<dbReference type="Proteomes" id="UP000320643">
    <property type="component" value="Unassembled WGS sequence"/>
</dbReference>
<dbReference type="InterPro" id="IPR046601">
    <property type="entry name" value="DUF6660"/>
</dbReference>